<accession>A0A2U2XH54</accession>
<dbReference type="RefSeq" id="WP_109358183.1">
    <property type="nucleotide sequence ID" value="NZ_QFRJ01000001.1"/>
</dbReference>
<organism evidence="1 2">
    <name type="scientific">Brumimicrobium oceani</name>
    <dbReference type="NCBI Taxonomy" id="2100725"/>
    <lineage>
        <taxon>Bacteria</taxon>
        <taxon>Pseudomonadati</taxon>
        <taxon>Bacteroidota</taxon>
        <taxon>Flavobacteriia</taxon>
        <taxon>Flavobacteriales</taxon>
        <taxon>Crocinitomicaceae</taxon>
        <taxon>Brumimicrobium</taxon>
    </lineage>
</organism>
<name>A0A2U2XH54_9FLAO</name>
<gene>
    <name evidence="1" type="ORF">DIT68_02245</name>
</gene>
<dbReference type="AlphaFoldDB" id="A0A2U2XH54"/>
<evidence type="ECO:0000313" key="1">
    <source>
        <dbReference type="EMBL" id="PWH87103.1"/>
    </source>
</evidence>
<reference evidence="1 2" key="1">
    <citation type="submission" date="2018-05" db="EMBL/GenBank/DDBJ databases">
        <title>Brumimicrobium oceani sp. nov., isolated from coastal sediment.</title>
        <authorList>
            <person name="Kou Y."/>
        </authorList>
    </citation>
    <scope>NUCLEOTIDE SEQUENCE [LARGE SCALE GENOMIC DNA]</scope>
    <source>
        <strain evidence="1 2">C305</strain>
    </source>
</reference>
<protein>
    <submittedName>
        <fullName evidence="1">Uncharacterized protein</fullName>
    </submittedName>
</protein>
<reference evidence="1 2" key="2">
    <citation type="submission" date="2018-05" db="EMBL/GenBank/DDBJ databases">
        <authorList>
            <person name="Lanie J.A."/>
            <person name="Ng W.-L."/>
            <person name="Kazmierczak K.M."/>
            <person name="Andrzejewski T.M."/>
            <person name="Davidsen T.M."/>
            <person name="Wayne K.J."/>
            <person name="Tettelin H."/>
            <person name="Glass J.I."/>
            <person name="Rusch D."/>
            <person name="Podicherti R."/>
            <person name="Tsui H.-C.T."/>
            <person name="Winkler M.E."/>
        </authorList>
    </citation>
    <scope>NUCLEOTIDE SEQUENCE [LARGE SCALE GENOMIC DNA]</scope>
    <source>
        <strain evidence="1 2">C305</strain>
    </source>
</reference>
<proteinExistence type="predicted"/>
<sequence length="75" mass="9011">MQIYTSFGSKQNDGDKDVFLMSVFTIVYLLDNEEFLFLFTKVYNLLSYNRIDLQKYTSVFLYYFNYVTNVNVSIR</sequence>
<dbReference type="EMBL" id="QFRJ01000001">
    <property type="protein sequence ID" value="PWH87103.1"/>
    <property type="molecule type" value="Genomic_DNA"/>
</dbReference>
<comment type="caution">
    <text evidence="1">The sequence shown here is derived from an EMBL/GenBank/DDBJ whole genome shotgun (WGS) entry which is preliminary data.</text>
</comment>
<keyword evidence="2" id="KW-1185">Reference proteome</keyword>
<dbReference type="Proteomes" id="UP000245370">
    <property type="component" value="Unassembled WGS sequence"/>
</dbReference>
<evidence type="ECO:0000313" key="2">
    <source>
        <dbReference type="Proteomes" id="UP000245370"/>
    </source>
</evidence>